<evidence type="ECO:0000313" key="6">
    <source>
        <dbReference type="Proteomes" id="UP000636755"/>
    </source>
</evidence>
<dbReference type="InterPro" id="IPR050491">
    <property type="entry name" value="AmpC-like"/>
</dbReference>
<proteinExistence type="predicted"/>
<dbReference type="Pfam" id="PF00144">
    <property type="entry name" value="Beta-lactamase"/>
    <property type="match status" value="1"/>
</dbReference>
<evidence type="ECO:0000313" key="5">
    <source>
        <dbReference type="EMBL" id="MBC5727644.1"/>
    </source>
</evidence>
<keyword evidence="2" id="KW-0472">Membrane</keyword>
<dbReference type="PROSITE" id="PS51257">
    <property type="entry name" value="PROKAR_LIPOPROTEIN"/>
    <property type="match status" value="1"/>
</dbReference>
<evidence type="ECO:0000256" key="3">
    <source>
        <dbReference type="SAM" id="SignalP"/>
    </source>
</evidence>
<organism evidence="5 6">
    <name type="scientific">Ruminococcus intestinalis</name>
    <dbReference type="NCBI Taxonomy" id="2763066"/>
    <lineage>
        <taxon>Bacteria</taxon>
        <taxon>Bacillati</taxon>
        <taxon>Bacillota</taxon>
        <taxon>Clostridia</taxon>
        <taxon>Eubacteriales</taxon>
        <taxon>Oscillospiraceae</taxon>
        <taxon>Ruminococcus</taxon>
    </lineage>
</organism>
<accession>A0ABR7HJG7</accession>
<evidence type="ECO:0000259" key="4">
    <source>
        <dbReference type="Pfam" id="PF00144"/>
    </source>
</evidence>
<dbReference type="RefSeq" id="WP_186934901.1">
    <property type="nucleotide sequence ID" value="NZ_JACOPS010000001.1"/>
</dbReference>
<dbReference type="PANTHER" id="PTHR46825:SF11">
    <property type="entry name" value="PENICILLIN-BINDING PROTEIN 4"/>
    <property type="match status" value="1"/>
</dbReference>
<dbReference type="Proteomes" id="UP000636755">
    <property type="component" value="Unassembled WGS sequence"/>
</dbReference>
<evidence type="ECO:0000256" key="2">
    <source>
        <dbReference type="ARBA" id="ARBA00023136"/>
    </source>
</evidence>
<gene>
    <name evidence="5" type="ORF">H8R91_03665</name>
</gene>
<feature type="signal peptide" evidence="3">
    <location>
        <begin position="1"/>
        <end position="20"/>
    </location>
</feature>
<dbReference type="EMBL" id="JACOPS010000001">
    <property type="protein sequence ID" value="MBC5727644.1"/>
    <property type="molecule type" value="Genomic_DNA"/>
</dbReference>
<comment type="caution">
    <text evidence="5">The sequence shown here is derived from an EMBL/GenBank/DDBJ whole genome shotgun (WGS) entry which is preliminary data.</text>
</comment>
<dbReference type="SUPFAM" id="SSF56601">
    <property type="entry name" value="beta-lactamase/transpeptidase-like"/>
    <property type="match status" value="1"/>
</dbReference>
<keyword evidence="3" id="KW-0732">Signal</keyword>
<comment type="subcellular location">
    <subcellularLocation>
        <location evidence="1">Membrane</location>
    </subcellularLocation>
</comment>
<evidence type="ECO:0000256" key="1">
    <source>
        <dbReference type="ARBA" id="ARBA00004370"/>
    </source>
</evidence>
<reference evidence="5 6" key="1">
    <citation type="submission" date="2020-08" db="EMBL/GenBank/DDBJ databases">
        <title>Genome public.</title>
        <authorList>
            <person name="Liu C."/>
            <person name="Sun Q."/>
        </authorList>
    </citation>
    <scope>NUCLEOTIDE SEQUENCE [LARGE SCALE GENOMIC DNA]</scope>
    <source>
        <strain evidence="5 6">NSJ-71</strain>
    </source>
</reference>
<dbReference type="PANTHER" id="PTHR46825">
    <property type="entry name" value="D-ALANYL-D-ALANINE-CARBOXYPEPTIDASE/ENDOPEPTIDASE AMPH"/>
    <property type="match status" value="1"/>
</dbReference>
<dbReference type="InterPro" id="IPR001466">
    <property type="entry name" value="Beta-lactam-related"/>
</dbReference>
<feature type="chain" id="PRO_5046074770" evidence="3">
    <location>
        <begin position="21"/>
        <end position="398"/>
    </location>
</feature>
<name>A0ABR7HJG7_9FIRM</name>
<dbReference type="Gene3D" id="3.40.710.10">
    <property type="entry name" value="DD-peptidase/beta-lactamase superfamily"/>
    <property type="match status" value="1"/>
</dbReference>
<dbReference type="InterPro" id="IPR012338">
    <property type="entry name" value="Beta-lactam/transpept-like"/>
</dbReference>
<keyword evidence="6" id="KW-1185">Reference proteome</keyword>
<feature type="domain" description="Beta-lactamase-related" evidence="4">
    <location>
        <begin position="99"/>
        <end position="384"/>
    </location>
</feature>
<sequence>MKALAKSLMCVAMAACSAVAFTGCDNDSESSATTAQQTTNSTGASTQGLTAAPATADEVPTNPAYNFTKLKQDTDSITAKFDNTLVASKFRGTVYYKLGNDFEYIGNNGYADKGSHTYNSLNTNYYIGSLTKQFTAAAVMILQEQDKLSTDDTLDKYYPDYKYGSDITIRNLLTMTTGLPDYLGKSDESVRANAPQYDISEKNSAKDNHSVILKWILSQEIDNDEENYSYSNSDYFILGDIIEKVSGKSYEEFLKENIFEPLEMTSTTFESTDQLATGYQDIFDDEWNIYPGVAYSSTGLISNLSDLLKWTDAITGSELLSAKSKEEMFTPYKSSFAYGLYVDDCGNYYCDAAFYRFNARIVFAQDQSKVFIAFSNYTQSNPKAVNKNLDEILKPYLK</sequence>
<protein>
    <submittedName>
        <fullName evidence="5">Beta-lactamase family protein</fullName>
    </submittedName>
</protein>